<comment type="caution">
    <text evidence="1">The sequence shown here is derived from an EMBL/GenBank/DDBJ whole genome shotgun (WGS) entry which is preliminary data.</text>
</comment>
<proteinExistence type="predicted"/>
<dbReference type="EMBL" id="BMAW01063148">
    <property type="protein sequence ID" value="GFT38920.1"/>
    <property type="molecule type" value="Genomic_DNA"/>
</dbReference>
<dbReference type="Proteomes" id="UP000887013">
    <property type="component" value="Unassembled WGS sequence"/>
</dbReference>
<dbReference type="AlphaFoldDB" id="A0A8X6NXR4"/>
<accession>A0A8X6NXR4</accession>
<organism evidence="1 2">
    <name type="scientific">Nephila pilipes</name>
    <name type="common">Giant wood spider</name>
    <name type="synonym">Nephila maculata</name>
    <dbReference type="NCBI Taxonomy" id="299642"/>
    <lineage>
        <taxon>Eukaryota</taxon>
        <taxon>Metazoa</taxon>
        <taxon>Ecdysozoa</taxon>
        <taxon>Arthropoda</taxon>
        <taxon>Chelicerata</taxon>
        <taxon>Arachnida</taxon>
        <taxon>Araneae</taxon>
        <taxon>Araneomorphae</taxon>
        <taxon>Entelegynae</taxon>
        <taxon>Araneoidea</taxon>
        <taxon>Nephilidae</taxon>
        <taxon>Nephila</taxon>
    </lineage>
</organism>
<name>A0A8X6NXR4_NEPPI</name>
<evidence type="ECO:0000313" key="2">
    <source>
        <dbReference type="Proteomes" id="UP000887013"/>
    </source>
</evidence>
<evidence type="ECO:0000313" key="1">
    <source>
        <dbReference type="EMBL" id="GFT38920.1"/>
    </source>
</evidence>
<protein>
    <submittedName>
        <fullName evidence="1">Uncharacterized protein</fullName>
    </submittedName>
</protein>
<keyword evidence="2" id="KW-1185">Reference proteome</keyword>
<gene>
    <name evidence="1" type="ORF">NPIL_405231</name>
</gene>
<reference evidence="1" key="1">
    <citation type="submission" date="2020-08" db="EMBL/GenBank/DDBJ databases">
        <title>Multicomponent nature underlies the extraordinary mechanical properties of spider dragline silk.</title>
        <authorList>
            <person name="Kono N."/>
            <person name="Nakamura H."/>
            <person name="Mori M."/>
            <person name="Yoshida Y."/>
            <person name="Ohtoshi R."/>
            <person name="Malay A.D."/>
            <person name="Moran D.A.P."/>
            <person name="Tomita M."/>
            <person name="Numata K."/>
            <person name="Arakawa K."/>
        </authorList>
    </citation>
    <scope>NUCLEOTIDE SEQUENCE</scope>
</reference>
<sequence>MRSFASYAYGVRRKRRRRRCVLCSTSAVARPGQQAPRLLPSKQYPLYSDKFHRQKSARAAKRCAARFAGVLRAMQRRRASAAAVAGARKRFAYQLRQRSKVVYGNARRLAYGAAARKLAYSAQLRLPRRHAVKRRAYSVLLAKMPKACACARQRRATLVVCTAMACCCRQYGPRKRRCSLRRRLRQRGYAAFVAATVKAQLCQYGVVRAACNGSFAYWCFFKAAILSGLQSAVATCCAKGWQ</sequence>